<feature type="region of interest" description="Disordered" evidence="1">
    <location>
        <begin position="1"/>
        <end position="89"/>
    </location>
</feature>
<evidence type="ECO:0000256" key="1">
    <source>
        <dbReference type="SAM" id="MobiDB-lite"/>
    </source>
</evidence>
<dbReference type="AlphaFoldDB" id="A0A317FBW9"/>
<dbReference type="EMBL" id="QGNA01000004">
    <property type="protein sequence ID" value="PWS35507.1"/>
    <property type="molecule type" value="Genomic_DNA"/>
</dbReference>
<evidence type="ECO:0000313" key="4">
    <source>
        <dbReference type="Proteomes" id="UP000245765"/>
    </source>
</evidence>
<evidence type="ECO:0000313" key="3">
    <source>
        <dbReference type="EMBL" id="PWS35507.1"/>
    </source>
</evidence>
<evidence type="ECO:0000259" key="2">
    <source>
        <dbReference type="Pfam" id="PF13449"/>
    </source>
</evidence>
<feature type="compositionally biased region" description="Basic and acidic residues" evidence="1">
    <location>
        <begin position="35"/>
        <end position="49"/>
    </location>
</feature>
<name>A0A317FBW9_9PROT</name>
<feature type="domain" description="Phytase-like" evidence="2">
    <location>
        <begin position="162"/>
        <end position="408"/>
    </location>
</feature>
<reference evidence="4" key="1">
    <citation type="submission" date="2018-05" db="EMBL/GenBank/DDBJ databases">
        <authorList>
            <person name="Du Z."/>
            <person name="Wang X."/>
        </authorList>
    </citation>
    <scope>NUCLEOTIDE SEQUENCE [LARGE SCALE GENOMIC DNA]</scope>
    <source>
        <strain evidence="4">CQN31</strain>
    </source>
</reference>
<proteinExistence type="predicted"/>
<dbReference type="SUPFAM" id="SSF63829">
    <property type="entry name" value="Calcium-dependent phosphotriesterase"/>
    <property type="match status" value="1"/>
</dbReference>
<keyword evidence="4" id="KW-1185">Reference proteome</keyword>
<dbReference type="InterPro" id="IPR027372">
    <property type="entry name" value="Phytase-like_dom"/>
</dbReference>
<accession>A0A317FBW9</accession>
<dbReference type="Pfam" id="PF13449">
    <property type="entry name" value="Phytase-like"/>
    <property type="match status" value="1"/>
</dbReference>
<sequence length="424" mass="45414">MRAPAARRSGPPPSARRRSHDAPGPASRLLRSARLRRDAAGLRRARAGDRLSQVPPATTPTPTSLRPCGSAASPRKRERERFLRSPSPACGGGWRAERAGWGSAHPSSIQRRAFLGGLLATLPVCAPAQSRQVATAFALPDLPGTPALRPLGGFEIDPEQLGFGGLSGLHIAPDLTVTAISDLGGFAEFALTLGPGLRPAALVLRRSGWLKDWAGRPLPRGHARDAEALARLPDGSWLVAFERWHRIWRYADLDAPARHFDAPPGVARAPRNAGLETLAVLQDGRWLAIAEDLPLPDAPGVTAAWLGRPGAWTPLGWRPGPGMNPVDATPLPDGDVLVLERGFTWIAGFWGRVVRLRAASLAAATAGAVLQGEPLLRLEPPLPVDNYEGIAALRHEGRTLVAVVSDDNQSWLQRTLLLFFELAE</sequence>
<comment type="caution">
    <text evidence="3">The sequence shown here is derived from an EMBL/GenBank/DDBJ whole genome shotgun (WGS) entry which is preliminary data.</text>
</comment>
<dbReference type="Proteomes" id="UP000245765">
    <property type="component" value="Unassembled WGS sequence"/>
</dbReference>
<protein>
    <recommendedName>
        <fullName evidence="2">Phytase-like domain-containing protein</fullName>
    </recommendedName>
</protein>
<gene>
    <name evidence="3" type="ORF">DFH01_18045</name>
</gene>
<organism evidence="3 4">
    <name type="scientific">Falsiroseomonas bella</name>
    <dbReference type="NCBI Taxonomy" id="2184016"/>
    <lineage>
        <taxon>Bacteria</taxon>
        <taxon>Pseudomonadati</taxon>
        <taxon>Pseudomonadota</taxon>
        <taxon>Alphaproteobacteria</taxon>
        <taxon>Acetobacterales</taxon>
        <taxon>Roseomonadaceae</taxon>
        <taxon>Falsiroseomonas</taxon>
    </lineage>
</organism>